<evidence type="ECO:0000313" key="2">
    <source>
        <dbReference type="Proteomes" id="UP001149163"/>
    </source>
</evidence>
<dbReference type="Proteomes" id="UP001149163">
    <property type="component" value="Unassembled WGS sequence"/>
</dbReference>
<reference evidence="1" key="1">
    <citation type="submission" date="2022-11" db="EMBL/GenBank/DDBJ databases">
        <authorList>
            <person name="Petersen C."/>
        </authorList>
    </citation>
    <scope>NUCLEOTIDE SEQUENCE</scope>
    <source>
        <strain evidence="1">IBT 26290</strain>
    </source>
</reference>
<proteinExistence type="predicted"/>
<comment type="caution">
    <text evidence="1">The sequence shown here is derived from an EMBL/GenBank/DDBJ whole genome shotgun (WGS) entry which is preliminary data.</text>
</comment>
<dbReference type="AlphaFoldDB" id="A0A9W9HVI8"/>
<keyword evidence="2" id="KW-1185">Reference proteome</keyword>
<dbReference type="OrthoDB" id="3538597at2759"/>
<protein>
    <submittedName>
        <fullName evidence="1">Uncharacterized protein</fullName>
    </submittedName>
</protein>
<dbReference type="EMBL" id="JAPQKN010000004">
    <property type="protein sequence ID" value="KAJ5159742.1"/>
    <property type="molecule type" value="Genomic_DNA"/>
</dbReference>
<gene>
    <name evidence="1" type="ORF">N7482_006746</name>
</gene>
<accession>A0A9W9HVI8</accession>
<evidence type="ECO:0000313" key="1">
    <source>
        <dbReference type="EMBL" id="KAJ5159742.1"/>
    </source>
</evidence>
<dbReference type="RefSeq" id="XP_056541300.1">
    <property type="nucleotide sequence ID" value="XM_056688871.1"/>
</dbReference>
<sequence length="678" mass="76386">MDQPRKKKKLSTQDNRRLVLHHKINFEGPIPSARWPQNHSAIFTAIRKIEDVRYDTYLEESHSDLPHGSHKAKLVSKARKLVLDAYACRNSNTNEGTWRSKTETPLLRKFEEEMECGKCNQRRLPSYRVELIFPNEAQRSQAIETEQALCKCIGDDANEDNTALSHSAFAGKLHAGISDPLVPEIGIKYPDHVIGLQRSTSLNAALQRHPGLVSDPVKDAADIFLNDRAPDLLLSRRRQLSLSKDSLIFKKLSENGKTNQRKTLWFGSWHSVVMNGESIFRIIDVWHGCILRHDCALQLCLIVELICDWAWDIYRKDIIQLLSIGPEVISGNFGSKLSGANKAKDFHSESSASLKQNSVIRDTNEVFFSFRHLTLPELMDDLTAILKPPRSGFREVNQNAIKLLDLFNLERPLLLPTRFISCLETLWTGANRKHPILDSDELVCVHISFRSYFRPCDYHIIRQISCITASSGSMDTLQRLTGTKHSVFPGSSDSLTKPEVVLPLVELSGLESLRAAARDLRLTLSVNKNSSGLALPCNWAQESSGGAFVSSLWDNLASFSPEILLFPIFVHSREMRRIPAGQGSCHSLQVFFKQGRHVLLHGAAILKTPRHLLRPLYPEYCLVVFDGSDLDDRPGLGRKLLQLVASNSLFEGKSLCKVTAQDRRSIHDWATRLKESNG</sequence>
<name>A0A9W9HVI8_9EURO</name>
<organism evidence="1 2">
    <name type="scientific">Penicillium canariense</name>
    <dbReference type="NCBI Taxonomy" id="189055"/>
    <lineage>
        <taxon>Eukaryota</taxon>
        <taxon>Fungi</taxon>
        <taxon>Dikarya</taxon>
        <taxon>Ascomycota</taxon>
        <taxon>Pezizomycotina</taxon>
        <taxon>Eurotiomycetes</taxon>
        <taxon>Eurotiomycetidae</taxon>
        <taxon>Eurotiales</taxon>
        <taxon>Aspergillaceae</taxon>
        <taxon>Penicillium</taxon>
    </lineage>
</organism>
<dbReference type="GeneID" id="81428047"/>
<reference evidence="1" key="2">
    <citation type="journal article" date="2023" name="IMA Fungus">
        <title>Comparative genomic study of the Penicillium genus elucidates a diverse pangenome and 15 lateral gene transfer events.</title>
        <authorList>
            <person name="Petersen C."/>
            <person name="Sorensen T."/>
            <person name="Nielsen M.R."/>
            <person name="Sondergaard T.E."/>
            <person name="Sorensen J.L."/>
            <person name="Fitzpatrick D.A."/>
            <person name="Frisvad J.C."/>
            <person name="Nielsen K.L."/>
        </authorList>
    </citation>
    <scope>NUCLEOTIDE SEQUENCE</scope>
    <source>
        <strain evidence="1">IBT 26290</strain>
    </source>
</reference>